<dbReference type="PANTHER" id="PTHR43019">
    <property type="entry name" value="SERINE ENDOPROTEASE DEGS"/>
    <property type="match status" value="1"/>
</dbReference>
<comment type="caution">
    <text evidence="1">The sequence shown here is derived from an EMBL/GenBank/DDBJ whole genome shotgun (WGS) entry which is preliminary data.</text>
</comment>
<dbReference type="SUPFAM" id="SSF50494">
    <property type="entry name" value="Trypsin-like serine proteases"/>
    <property type="match status" value="1"/>
</dbReference>
<gene>
    <name evidence="1" type="ORF">DWU98_19260</name>
</gene>
<dbReference type="GO" id="GO:0006508">
    <property type="term" value="P:proteolysis"/>
    <property type="evidence" value="ECO:0007669"/>
    <property type="project" value="UniProtKB-KW"/>
</dbReference>
<dbReference type="Proteomes" id="UP000254258">
    <property type="component" value="Unassembled WGS sequence"/>
</dbReference>
<dbReference type="AlphaFoldDB" id="A0A370WSP8"/>
<evidence type="ECO:0000313" key="2">
    <source>
        <dbReference type="Proteomes" id="UP000254258"/>
    </source>
</evidence>
<organism evidence="1 2">
    <name type="scientific">Dyella monticola</name>
    <dbReference type="NCBI Taxonomy" id="1927958"/>
    <lineage>
        <taxon>Bacteria</taxon>
        <taxon>Pseudomonadati</taxon>
        <taxon>Pseudomonadota</taxon>
        <taxon>Gammaproteobacteria</taxon>
        <taxon>Lysobacterales</taxon>
        <taxon>Rhodanobacteraceae</taxon>
        <taxon>Dyella</taxon>
    </lineage>
</organism>
<keyword evidence="1" id="KW-0645">Protease</keyword>
<keyword evidence="1" id="KW-0378">Hydrolase</keyword>
<dbReference type="PANTHER" id="PTHR43019:SF23">
    <property type="entry name" value="PROTEASE DO-LIKE 5, CHLOROPLASTIC"/>
    <property type="match status" value="1"/>
</dbReference>
<dbReference type="GO" id="GO:0008233">
    <property type="term" value="F:peptidase activity"/>
    <property type="evidence" value="ECO:0007669"/>
    <property type="project" value="UniProtKB-KW"/>
</dbReference>
<sequence>MKMRDPCQEREQKTWHYRKNRTTHIGFSRRRSGAGQSPRLLMEKPRRIAQNVIPFPDLCSALLLLVALLTTAVARADTLDPSTLAKVRAATFEVVMAKPVHDPLTYAKPLPLDLLPYQERNDKFYSVGTAFAIGHNRYVTAGHVIALALHSLWGPPALRDGSGHVYAIDSIESYASDRDFVVFSLANNPSTAPLEANTHPVLNQPIYAVGDALGEGIVVRDGLYTSDTPEDQDGRWKWIRFSAAASPGNSGGPLLDKSGKVIGVVLAKSPNENLNYALPIAELLNAPKNQGVFNVRNAYGLPIMDTQVTGTYSTSFSLPLSLADFITKLEQVHDAHFQAQRDALLKQEAPNLFPNGAGAERILHAVAPLNIVPELIVRTQDGSWHGSVQKGSAFPLPDGAQVSTGHAGAVIFFHVRRPDHLAATSYYDKPKLLMDTMLATGFSTRAIGTEKINITSMGEPAQTIRHLDAWGRPWRIDIWPIPFGNTYAITTSLAVPDGYVVIFNYAAAPDKQTRIGDLETITDFVSVAYSGTLRQWQEYLSNQALLPASLKDAKLDVNYGSTFAYASNHIKLAFTSKVQKIAPDSTLRLGFAFFKNQSHPTLDVADVRVKPQDGGPDRINVRRVIQPAEDMSEQSKQEWQKYALAKHPYDGVAYVDNDVASIAKVLKPTHERSDVLYSAFLGVEGNQSADVMKTKLDQIVSGLQINDTDY</sequence>
<dbReference type="EMBL" id="QRBE01000016">
    <property type="protein sequence ID" value="RDS79144.1"/>
    <property type="molecule type" value="Genomic_DNA"/>
</dbReference>
<reference evidence="1 2" key="1">
    <citation type="submission" date="2018-07" db="EMBL/GenBank/DDBJ databases">
        <title>Dyella monticola sp. nov. and Dyella psychrodurans sp. nov. isolated from monsoon evergreen broad-leaved forest soil of Dinghu Mountain, China.</title>
        <authorList>
            <person name="Gao Z."/>
            <person name="Qiu L."/>
        </authorList>
    </citation>
    <scope>NUCLEOTIDE SEQUENCE [LARGE SCALE GENOMIC DNA]</scope>
    <source>
        <strain evidence="1 2">4G-K06</strain>
    </source>
</reference>
<proteinExistence type="predicted"/>
<evidence type="ECO:0000313" key="1">
    <source>
        <dbReference type="EMBL" id="RDS79144.1"/>
    </source>
</evidence>
<protein>
    <submittedName>
        <fullName evidence="1">Serine protease</fullName>
    </submittedName>
</protein>
<accession>A0A370WSP8</accession>
<dbReference type="InterPro" id="IPR009003">
    <property type="entry name" value="Peptidase_S1_PA"/>
</dbReference>
<keyword evidence="2" id="KW-1185">Reference proteome</keyword>
<dbReference type="Pfam" id="PF13365">
    <property type="entry name" value="Trypsin_2"/>
    <property type="match status" value="1"/>
</dbReference>
<dbReference type="Gene3D" id="2.40.10.120">
    <property type="match status" value="1"/>
</dbReference>
<name>A0A370WSP8_9GAMM</name>